<dbReference type="InterPro" id="IPR016032">
    <property type="entry name" value="Sig_transdc_resp-reg_C-effctor"/>
</dbReference>
<dbReference type="PANTHER" id="PTHR45566">
    <property type="entry name" value="HTH-TYPE TRANSCRIPTIONAL REGULATOR YHJB-RELATED"/>
    <property type="match status" value="1"/>
</dbReference>
<dbReference type="AlphaFoldDB" id="A0A7W6NQC6"/>
<dbReference type="CDD" id="cd06170">
    <property type="entry name" value="LuxR_C_like"/>
    <property type="match status" value="1"/>
</dbReference>
<dbReference type="EMBL" id="JACIDM010000002">
    <property type="protein sequence ID" value="MBB4083449.1"/>
    <property type="molecule type" value="Genomic_DNA"/>
</dbReference>
<dbReference type="PRINTS" id="PR00038">
    <property type="entry name" value="HTHLUXR"/>
</dbReference>
<dbReference type="Proteomes" id="UP000529946">
    <property type="component" value="Unassembled WGS sequence"/>
</dbReference>
<comment type="caution">
    <text evidence="6">The sequence shown here is derived from an EMBL/GenBank/DDBJ whole genome shotgun (WGS) entry which is preliminary data.</text>
</comment>
<evidence type="ECO:0000256" key="1">
    <source>
        <dbReference type="ARBA" id="ARBA00022553"/>
    </source>
</evidence>
<dbReference type="SMART" id="SM00421">
    <property type="entry name" value="HTH_LUXR"/>
    <property type="match status" value="1"/>
</dbReference>
<name>A0A7W6NQC6_9CAUL</name>
<dbReference type="Pfam" id="PF00196">
    <property type="entry name" value="GerE"/>
    <property type="match status" value="1"/>
</dbReference>
<dbReference type="SUPFAM" id="SSF52172">
    <property type="entry name" value="CheY-like"/>
    <property type="match status" value="1"/>
</dbReference>
<dbReference type="Pfam" id="PF00072">
    <property type="entry name" value="Response_reg"/>
    <property type="match status" value="1"/>
</dbReference>
<dbReference type="InterPro" id="IPR051015">
    <property type="entry name" value="EvgA-like"/>
</dbReference>
<dbReference type="InterPro" id="IPR011006">
    <property type="entry name" value="CheY-like_superfamily"/>
</dbReference>
<dbReference type="Gene3D" id="3.40.50.2300">
    <property type="match status" value="1"/>
</dbReference>
<evidence type="ECO:0000313" key="7">
    <source>
        <dbReference type="Proteomes" id="UP000529946"/>
    </source>
</evidence>
<dbReference type="CDD" id="cd17535">
    <property type="entry name" value="REC_NarL-like"/>
    <property type="match status" value="1"/>
</dbReference>
<feature type="domain" description="Response regulatory" evidence="5">
    <location>
        <begin position="8"/>
        <end position="125"/>
    </location>
</feature>
<organism evidence="6 7">
    <name type="scientific">Brevundimonas lenta</name>
    <dbReference type="NCBI Taxonomy" id="424796"/>
    <lineage>
        <taxon>Bacteria</taxon>
        <taxon>Pseudomonadati</taxon>
        <taxon>Pseudomonadota</taxon>
        <taxon>Alphaproteobacteria</taxon>
        <taxon>Caulobacterales</taxon>
        <taxon>Caulobacteraceae</taxon>
        <taxon>Brevundimonas</taxon>
    </lineage>
</organism>
<dbReference type="GO" id="GO:0003677">
    <property type="term" value="F:DNA binding"/>
    <property type="evidence" value="ECO:0007669"/>
    <property type="project" value="UniProtKB-KW"/>
</dbReference>
<dbReference type="PROSITE" id="PS50043">
    <property type="entry name" value="HTH_LUXR_2"/>
    <property type="match status" value="1"/>
</dbReference>
<dbReference type="InterPro" id="IPR058245">
    <property type="entry name" value="NreC/VraR/RcsB-like_REC"/>
</dbReference>
<evidence type="ECO:0000256" key="2">
    <source>
        <dbReference type="ARBA" id="ARBA00023125"/>
    </source>
</evidence>
<evidence type="ECO:0000259" key="5">
    <source>
        <dbReference type="PROSITE" id="PS50110"/>
    </source>
</evidence>
<evidence type="ECO:0000313" key="6">
    <source>
        <dbReference type="EMBL" id="MBB4083449.1"/>
    </source>
</evidence>
<dbReference type="SUPFAM" id="SSF46894">
    <property type="entry name" value="C-terminal effector domain of the bipartite response regulators"/>
    <property type="match status" value="1"/>
</dbReference>
<dbReference type="PROSITE" id="PS50110">
    <property type="entry name" value="RESPONSE_REGULATORY"/>
    <property type="match status" value="1"/>
</dbReference>
<reference evidence="6 7" key="1">
    <citation type="submission" date="2020-08" db="EMBL/GenBank/DDBJ databases">
        <title>Genomic Encyclopedia of Type Strains, Phase IV (KMG-IV): sequencing the most valuable type-strain genomes for metagenomic binning, comparative biology and taxonomic classification.</title>
        <authorList>
            <person name="Goeker M."/>
        </authorList>
    </citation>
    <scope>NUCLEOTIDE SEQUENCE [LARGE SCALE GENOMIC DNA]</scope>
    <source>
        <strain evidence="6 7">DSM 23960</strain>
    </source>
</reference>
<keyword evidence="2 6" id="KW-0238">DNA-binding</keyword>
<comment type="caution">
    <text evidence="3">Lacks conserved residue(s) required for the propagation of feature annotation.</text>
</comment>
<dbReference type="InterPro" id="IPR001789">
    <property type="entry name" value="Sig_transdc_resp-reg_receiver"/>
</dbReference>
<proteinExistence type="predicted"/>
<keyword evidence="1" id="KW-0597">Phosphoprotein</keyword>
<evidence type="ECO:0000259" key="4">
    <source>
        <dbReference type="PROSITE" id="PS50043"/>
    </source>
</evidence>
<sequence>MAGNTTQGVLIAHGHPMCRNGLRAIAVDDLGLEVVACADAMGVVVDCLRNKADVSALIIARDLPGLGGDAGLRGIRLEWPSLRTLVICSLLDRDMALSALSAGAHGCVSMEATSEELAAAFTRVLSGQTYVPEVISGPPTRRKADGEGRSKFDSLSPRQRDVIAGVIAGKSCKQIARDLEIAEGTVKIHTHAAYRALGVRNRVEALVALRDVG</sequence>
<evidence type="ECO:0000256" key="3">
    <source>
        <dbReference type="PROSITE-ProRule" id="PRU00169"/>
    </source>
</evidence>
<dbReference type="GO" id="GO:0006355">
    <property type="term" value="P:regulation of DNA-templated transcription"/>
    <property type="evidence" value="ECO:0007669"/>
    <property type="project" value="InterPro"/>
</dbReference>
<feature type="domain" description="HTH luxR-type" evidence="4">
    <location>
        <begin position="148"/>
        <end position="213"/>
    </location>
</feature>
<dbReference type="InterPro" id="IPR000792">
    <property type="entry name" value="Tscrpt_reg_LuxR_C"/>
</dbReference>
<accession>A0A7W6NQC6</accession>
<gene>
    <name evidence="6" type="ORF">GGR12_002315</name>
</gene>
<keyword evidence="7" id="KW-1185">Reference proteome</keyword>
<dbReference type="PANTHER" id="PTHR45566:SF2">
    <property type="entry name" value="NARL SUBFAMILY"/>
    <property type="match status" value="1"/>
</dbReference>
<protein>
    <submittedName>
        <fullName evidence="6">DNA-binding NarL/FixJ family response regulator</fullName>
    </submittedName>
</protein>
<dbReference type="GO" id="GO:0000160">
    <property type="term" value="P:phosphorelay signal transduction system"/>
    <property type="evidence" value="ECO:0007669"/>
    <property type="project" value="InterPro"/>
</dbReference>